<organism evidence="1 2">
    <name type="scientific">Sphaerotilus montanus</name>
    <dbReference type="NCBI Taxonomy" id="522889"/>
    <lineage>
        <taxon>Bacteria</taxon>
        <taxon>Pseudomonadati</taxon>
        <taxon>Pseudomonadota</taxon>
        <taxon>Betaproteobacteria</taxon>
        <taxon>Burkholderiales</taxon>
        <taxon>Sphaerotilaceae</taxon>
        <taxon>Sphaerotilus</taxon>
    </lineage>
</organism>
<dbReference type="AlphaFoldDB" id="A0A7Y9QWE8"/>
<dbReference type="Proteomes" id="UP000518288">
    <property type="component" value="Unassembled WGS sequence"/>
</dbReference>
<dbReference type="InterPro" id="IPR019268">
    <property type="entry name" value="DUF2278"/>
</dbReference>
<proteinExistence type="predicted"/>
<gene>
    <name evidence="1" type="ORF">BDD16_001711</name>
</gene>
<comment type="caution">
    <text evidence="1">The sequence shown here is derived from an EMBL/GenBank/DDBJ whole genome shotgun (WGS) entry which is preliminary data.</text>
</comment>
<sequence>MPLSTYGVLKGTVLGHLRNADDDHYQLLVDAGGEMDRIAVNVKSSAPKSPSTVLFQTVTALPAAFTAALLALPAGYRKLPHTKGGLAIDYVRGGLFKTASMKPVPPDAPGVDNDLKDKVEAATLKAMATPGAQVFAFGAKWGPEKTRADQYFKFKPGNGIHDIHMNQGNAAPYLADNGTWQDGALVFGYPGKAGAAWTWRAFFFAFQSQSFRTDDKGNRLP</sequence>
<dbReference type="EMBL" id="JACCFH010000001">
    <property type="protein sequence ID" value="NYG32725.1"/>
    <property type="molecule type" value="Genomic_DNA"/>
</dbReference>
<evidence type="ECO:0000313" key="1">
    <source>
        <dbReference type="EMBL" id="NYG32725.1"/>
    </source>
</evidence>
<accession>A0A7Y9QWE8</accession>
<protein>
    <submittedName>
        <fullName evidence="1">Uncharacterized protein YukJ</fullName>
    </submittedName>
</protein>
<evidence type="ECO:0000313" key="2">
    <source>
        <dbReference type="Proteomes" id="UP000518288"/>
    </source>
</evidence>
<reference evidence="1 2" key="1">
    <citation type="submission" date="2020-07" db="EMBL/GenBank/DDBJ databases">
        <title>Genomic Encyclopedia of Archaeal and Bacterial Type Strains, Phase II (KMG-II): from individual species to whole genera.</title>
        <authorList>
            <person name="Goeker M."/>
        </authorList>
    </citation>
    <scope>NUCLEOTIDE SEQUENCE [LARGE SCALE GENOMIC DNA]</scope>
    <source>
        <strain evidence="1 2">DSM 21226</strain>
    </source>
</reference>
<dbReference type="RefSeq" id="WP_179633580.1">
    <property type="nucleotide sequence ID" value="NZ_CAXYYM010000026.1"/>
</dbReference>
<keyword evidence="2" id="KW-1185">Reference proteome</keyword>
<name>A0A7Y9QWE8_9BURK</name>
<dbReference type="Pfam" id="PF10042">
    <property type="entry name" value="DUF2278"/>
    <property type="match status" value="1"/>
</dbReference>